<name>A0AB37W4G0_9PLEO</name>
<dbReference type="InterPro" id="IPR002401">
    <property type="entry name" value="Cyt_P450_E_grp-I"/>
</dbReference>
<dbReference type="Gene3D" id="3.90.25.10">
    <property type="entry name" value="UDP-galactose 4-epimerase, domain 1"/>
    <property type="match status" value="1"/>
</dbReference>
<dbReference type="InterPro" id="IPR017972">
    <property type="entry name" value="Cyt_P450_CS"/>
</dbReference>
<comment type="cofactor">
    <cofactor evidence="3">
        <name>heme</name>
        <dbReference type="ChEBI" id="CHEBI:30413"/>
    </cofactor>
</comment>
<evidence type="ECO:0000259" key="5">
    <source>
        <dbReference type="Pfam" id="PF05368"/>
    </source>
</evidence>
<evidence type="ECO:0000256" key="2">
    <source>
        <dbReference type="ARBA" id="ARBA00023004"/>
    </source>
</evidence>
<dbReference type="Pfam" id="PF05368">
    <property type="entry name" value="NmrA"/>
    <property type="match status" value="1"/>
</dbReference>
<comment type="caution">
    <text evidence="6">The sequence shown here is derived from an EMBL/GenBank/DDBJ whole genome shotgun (WGS) entry which is preliminary data.</text>
</comment>
<dbReference type="GO" id="GO:0005506">
    <property type="term" value="F:iron ion binding"/>
    <property type="evidence" value="ECO:0007669"/>
    <property type="project" value="InterPro"/>
</dbReference>
<keyword evidence="3 4" id="KW-0349">Heme</keyword>
<evidence type="ECO:0000256" key="3">
    <source>
        <dbReference type="PIRSR" id="PIRSR602401-1"/>
    </source>
</evidence>
<organism evidence="6 7">
    <name type="scientific">Alternaria tenuissima</name>
    <dbReference type="NCBI Taxonomy" id="119927"/>
    <lineage>
        <taxon>Eukaryota</taxon>
        <taxon>Fungi</taxon>
        <taxon>Dikarya</taxon>
        <taxon>Ascomycota</taxon>
        <taxon>Pezizomycotina</taxon>
        <taxon>Dothideomycetes</taxon>
        <taxon>Pleosporomycetidae</taxon>
        <taxon>Pleosporales</taxon>
        <taxon>Pleosporineae</taxon>
        <taxon>Pleosporaceae</taxon>
        <taxon>Alternaria</taxon>
        <taxon>Alternaria sect. Alternaria</taxon>
        <taxon>Alternaria alternata complex</taxon>
    </lineage>
</organism>
<gene>
    <name evidence="6" type="ORF">AA0115_g10331</name>
</gene>
<dbReference type="PANTHER" id="PTHR47129:SF1">
    <property type="entry name" value="NMRA-LIKE DOMAIN-CONTAINING PROTEIN"/>
    <property type="match status" value="1"/>
</dbReference>
<keyword evidence="4" id="KW-0560">Oxidoreductase</keyword>
<dbReference type="PANTHER" id="PTHR47129">
    <property type="entry name" value="QUINONE OXIDOREDUCTASE 2"/>
    <property type="match status" value="1"/>
</dbReference>
<proteinExistence type="inferred from homology"/>
<sequence>MIPFVCLMGVAPPILRPLIGMGTMLTAAGQDIRNGVKNIGSSSARLMKEAYATRHEVNRTDMAQQVFDIYEKNGEKMDFTWGDVEQESYGALFAGSDTTAIAFRSLFYHLMHSPNVYARLEKEIDEAFQEGHMDLPPTYKQASQLPYLCACIKEALRIHPGAQLSLPRTVPRGGMELCGQFIPEGYTVGINAAVMHFDRRVFGQDADIFNPDRWMDPVRANQMDKYMMSFGGGTRTCIGKNIALIELHKLSPQLVWNYHFEFYDAGQTQWHTRNTFFARQEGMIVRIKVLIMVLALTSATGKLGGAVLNAILDNKLIDPKELVTSSDPNSDRFTSLRSQSITLRQADFDKPESLTRAYDGCTSLFLVSTPRIAMDYNNAPLWKGREAHHRAAIDAAIQVGIQHIYYTSLGFANPSKASVMRAHIRTEEYLHGLEKEGKCKVTIIREGLYNESWPLYFGYYFGLKEETRKEVVIAGDGKISWTSIPDMGFGTAKILAAPSEQWAGKTFYLSQKKSWSLKDIADIVSRVRGDEIKLKIVDRKEYEDFYVNSKGMERPSVEWWSSSYDALKDGECEIDDPTLENLLKEAGRTPKPLEETIEEMLR</sequence>
<dbReference type="InterPro" id="IPR036396">
    <property type="entry name" value="Cyt_P450_sf"/>
</dbReference>
<evidence type="ECO:0000256" key="4">
    <source>
        <dbReference type="RuleBase" id="RU000461"/>
    </source>
</evidence>
<dbReference type="SUPFAM" id="SSF48264">
    <property type="entry name" value="Cytochrome P450"/>
    <property type="match status" value="1"/>
</dbReference>
<dbReference type="GO" id="GO:0004497">
    <property type="term" value="F:monooxygenase activity"/>
    <property type="evidence" value="ECO:0007669"/>
    <property type="project" value="UniProtKB-KW"/>
</dbReference>
<feature type="binding site" description="axial binding residue" evidence="3">
    <location>
        <position position="237"/>
    </location>
    <ligand>
        <name>heme</name>
        <dbReference type="ChEBI" id="CHEBI:30413"/>
    </ligand>
    <ligandPart>
        <name>Fe</name>
        <dbReference type="ChEBI" id="CHEBI:18248"/>
    </ligandPart>
</feature>
<dbReference type="InterPro" id="IPR001128">
    <property type="entry name" value="Cyt_P450"/>
</dbReference>
<keyword evidence="4" id="KW-0503">Monooxygenase</keyword>
<dbReference type="GO" id="GO:0020037">
    <property type="term" value="F:heme binding"/>
    <property type="evidence" value="ECO:0007669"/>
    <property type="project" value="InterPro"/>
</dbReference>
<dbReference type="InterPro" id="IPR008030">
    <property type="entry name" value="NmrA-like"/>
</dbReference>
<reference evidence="6" key="1">
    <citation type="submission" date="2017-10" db="EMBL/GenBank/DDBJ databases">
        <authorList>
            <person name="Armitage A.D."/>
            <person name="Barbara D.J."/>
            <person name="Woodhall J.W."/>
            <person name="Sreenivasaprasad S."/>
            <person name="Lane C.R."/>
            <person name="Clarkson J.P."/>
            <person name="Harrison R.J."/>
        </authorList>
    </citation>
    <scope>NUCLEOTIDE SEQUENCE</scope>
    <source>
        <strain evidence="6">FERA 1164</strain>
    </source>
</reference>
<evidence type="ECO:0000256" key="1">
    <source>
        <dbReference type="ARBA" id="ARBA00022723"/>
    </source>
</evidence>
<dbReference type="Gene3D" id="3.40.50.720">
    <property type="entry name" value="NAD(P)-binding Rossmann-like Domain"/>
    <property type="match status" value="1"/>
</dbReference>
<accession>A0AB37W4G0</accession>
<evidence type="ECO:0000313" key="6">
    <source>
        <dbReference type="EMBL" id="RYN20249.1"/>
    </source>
</evidence>
<dbReference type="PROSITE" id="PS00086">
    <property type="entry name" value="CYTOCHROME_P450"/>
    <property type="match status" value="1"/>
</dbReference>
<protein>
    <recommendedName>
        <fullName evidence="5">NmrA-like domain-containing protein</fullName>
    </recommendedName>
</protein>
<keyword evidence="2 3" id="KW-0408">Iron</keyword>
<dbReference type="Proteomes" id="UP000292340">
    <property type="component" value="Unassembled WGS sequence"/>
</dbReference>
<keyword evidence="1 3" id="KW-0479">Metal-binding</keyword>
<dbReference type="SUPFAM" id="SSF51735">
    <property type="entry name" value="NAD(P)-binding Rossmann-fold domains"/>
    <property type="match status" value="1"/>
</dbReference>
<comment type="similarity">
    <text evidence="4">Belongs to the cytochrome P450 family.</text>
</comment>
<dbReference type="Gene3D" id="1.10.630.10">
    <property type="entry name" value="Cytochrome P450"/>
    <property type="match status" value="1"/>
</dbReference>
<dbReference type="InterPro" id="IPR052718">
    <property type="entry name" value="NmrA-type_oxidoreductase"/>
</dbReference>
<dbReference type="InterPro" id="IPR036291">
    <property type="entry name" value="NAD(P)-bd_dom_sf"/>
</dbReference>
<dbReference type="PRINTS" id="PR00385">
    <property type="entry name" value="P450"/>
</dbReference>
<dbReference type="AlphaFoldDB" id="A0AB37W4G0"/>
<dbReference type="PRINTS" id="PR00463">
    <property type="entry name" value="EP450I"/>
</dbReference>
<dbReference type="EMBL" id="PDXB01000038">
    <property type="protein sequence ID" value="RYN20249.1"/>
    <property type="molecule type" value="Genomic_DNA"/>
</dbReference>
<dbReference type="GO" id="GO:0016705">
    <property type="term" value="F:oxidoreductase activity, acting on paired donors, with incorporation or reduction of molecular oxygen"/>
    <property type="evidence" value="ECO:0007669"/>
    <property type="project" value="InterPro"/>
</dbReference>
<dbReference type="Pfam" id="PF00067">
    <property type="entry name" value="p450"/>
    <property type="match status" value="1"/>
</dbReference>
<reference evidence="6" key="2">
    <citation type="journal article" date="2019" name="bioRxiv">
        <title>Genomics, evolutionary history and diagnostics of the Alternaria alternata species group including apple and Asian pear pathotypes.</title>
        <authorList>
            <person name="Armitage A.D."/>
            <person name="Cockerton H.M."/>
            <person name="Sreenivasaprasad S."/>
            <person name="Woodhall J.W."/>
            <person name="Lane C.R."/>
            <person name="Harrison R.J."/>
            <person name="Clarkson J.P."/>
        </authorList>
    </citation>
    <scope>NUCLEOTIDE SEQUENCE</scope>
    <source>
        <strain evidence="6">FERA 1164</strain>
    </source>
</reference>
<evidence type="ECO:0000313" key="7">
    <source>
        <dbReference type="Proteomes" id="UP000292340"/>
    </source>
</evidence>
<feature type="domain" description="NmrA-like" evidence="5">
    <location>
        <begin position="295"/>
        <end position="544"/>
    </location>
</feature>